<protein>
    <submittedName>
        <fullName evidence="2">Uncharacterized protein</fullName>
    </submittedName>
</protein>
<dbReference type="AlphaFoldDB" id="A0A0B2VZ16"/>
<gene>
    <name evidence="2" type="ORF">Tcan_00517</name>
</gene>
<feature type="transmembrane region" description="Helical" evidence="1">
    <location>
        <begin position="20"/>
        <end position="44"/>
    </location>
</feature>
<dbReference type="Proteomes" id="UP000031036">
    <property type="component" value="Unassembled WGS sequence"/>
</dbReference>
<proteinExistence type="predicted"/>
<sequence length="113" mass="13463">MASLAKRFVVHGLRNLVVAVFYSFIFISNACLRYFVCFFHLFFYQIRHIRLFTFSKLVQKLNVICEEYHFPVRLNFTYARKQAAKNELAEVCIFLSICPYFIVFLKVITISTR</sequence>
<accession>A0A0B2VZ16</accession>
<evidence type="ECO:0000256" key="1">
    <source>
        <dbReference type="SAM" id="Phobius"/>
    </source>
</evidence>
<comment type="caution">
    <text evidence="2">The sequence shown here is derived from an EMBL/GenBank/DDBJ whole genome shotgun (WGS) entry which is preliminary data.</text>
</comment>
<feature type="non-terminal residue" evidence="2">
    <location>
        <position position="113"/>
    </location>
</feature>
<dbReference type="EMBL" id="JPKZ01000531">
    <property type="protein sequence ID" value="KHN86679.1"/>
    <property type="molecule type" value="Genomic_DNA"/>
</dbReference>
<feature type="transmembrane region" description="Helical" evidence="1">
    <location>
        <begin position="88"/>
        <end position="108"/>
    </location>
</feature>
<keyword evidence="3" id="KW-1185">Reference proteome</keyword>
<name>A0A0B2VZ16_TOXCA</name>
<keyword evidence="1" id="KW-1133">Transmembrane helix</keyword>
<keyword evidence="1" id="KW-0472">Membrane</keyword>
<reference evidence="2 3" key="1">
    <citation type="submission" date="2014-11" db="EMBL/GenBank/DDBJ databases">
        <title>Genetic blueprint of the zoonotic pathogen Toxocara canis.</title>
        <authorList>
            <person name="Zhu X.-Q."/>
            <person name="Korhonen P.K."/>
            <person name="Cai H."/>
            <person name="Young N.D."/>
            <person name="Nejsum P."/>
            <person name="von Samson-Himmelstjerna G."/>
            <person name="Boag P.R."/>
            <person name="Tan P."/>
            <person name="Li Q."/>
            <person name="Min J."/>
            <person name="Yang Y."/>
            <person name="Wang X."/>
            <person name="Fang X."/>
            <person name="Hall R.S."/>
            <person name="Hofmann A."/>
            <person name="Sternberg P.W."/>
            <person name="Jex A.R."/>
            <person name="Gasser R.B."/>
        </authorList>
    </citation>
    <scope>NUCLEOTIDE SEQUENCE [LARGE SCALE GENOMIC DNA]</scope>
    <source>
        <strain evidence="2">PN_DK_2014</strain>
    </source>
</reference>
<keyword evidence="1" id="KW-0812">Transmembrane</keyword>
<evidence type="ECO:0000313" key="3">
    <source>
        <dbReference type="Proteomes" id="UP000031036"/>
    </source>
</evidence>
<evidence type="ECO:0000313" key="2">
    <source>
        <dbReference type="EMBL" id="KHN86679.1"/>
    </source>
</evidence>
<organism evidence="2 3">
    <name type="scientific">Toxocara canis</name>
    <name type="common">Canine roundworm</name>
    <dbReference type="NCBI Taxonomy" id="6265"/>
    <lineage>
        <taxon>Eukaryota</taxon>
        <taxon>Metazoa</taxon>
        <taxon>Ecdysozoa</taxon>
        <taxon>Nematoda</taxon>
        <taxon>Chromadorea</taxon>
        <taxon>Rhabditida</taxon>
        <taxon>Spirurina</taxon>
        <taxon>Ascaridomorpha</taxon>
        <taxon>Ascaridoidea</taxon>
        <taxon>Toxocaridae</taxon>
        <taxon>Toxocara</taxon>
    </lineage>
</organism>